<keyword evidence="3 8" id="KW-0813">Transport</keyword>
<evidence type="ECO:0000256" key="2">
    <source>
        <dbReference type="ARBA" id="ARBA00005948"/>
    </source>
</evidence>
<dbReference type="Gene3D" id="1.20.5.780">
    <property type="entry name" value="Single helix bin"/>
    <property type="match status" value="1"/>
</dbReference>
<keyword evidence="7 8" id="KW-0472">Membrane</keyword>
<dbReference type="InterPro" id="IPR000272">
    <property type="entry name" value="Ion-transport_regulator_FXYD"/>
</dbReference>
<keyword evidence="10" id="KW-1185">Reference proteome</keyword>
<feature type="transmembrane region" description="Helical" evidence="8">
    <location>
        <begin position="20"/>
        <end position="41"/>
    </location>
</feature>
<dbReference type="InterPro" id="IPR047297">
    <property type="entry name" value="FXYD_motif"/>
</dbReference>
<dbReference type="Ensembl" id="ENSORLT00000047074.1">
    <property type="protein sequence ID" value="ENSORLP00000044535.1"/>
    <property type="gene ID" value="ENSORLG00000029406.1"/>
</dbReference>
<protein>
    <recommendedName>
        <fullName evidence="8">FXYD domain-containing ion transport regulator</fullName>
    </recommendedName>
</protein>
<organism evidence="9 10">
    <name type="scientific">Oryzias latipes</name>
    <name type="common">Japanese rice fish</name>
    <name type="synonym">Japanese killifish</name>
    <dbReference type="NCBI Taxonomy" id="8090"/>
    <lineage>
        <taxon>Eukaryota</taxon>
        <taxon>Metazoa</taxon>
        <taxon>Chordata</taxon>
        <taxon>Craniata</taxon>
        <taxon>Vertebrata</taxon>
        <taxon>Euteleostomi</taxon>
        <taxon>Actinopterygii</taxon>
        <taxon>Neopterygii</taxon>
        <taxon>Teleostei</taxon>
        <taxon>Neoteleostei</taxon>
        <taxon>Acanthomorphata</taxon>
        <taxon>Ovalentaria</taxon>
        <taxon>Atherinomorphae</taxon>
        <taxon>Beloniformes</taxon>
        <taxon>Adrianichthyidae</taxon>
        <taxon>Oryziinae</taxon>
        <taxon>Oryzias</taxon>
    </lineage>
</organism>
<dbReference type="PROSITE" id="PS01310">
    <property type="entry name" value="FXYD"/>
    <property type="match status" value="1"/>
</dbReference>
<dbReference type="Bgee" id="ENSORLG00000029406">
    <property type="expression patterns" value="Expressed in bone element and 12 other cell types or tissues"/>
</dbReference>
<dbReference type="GO" id="GO:1903278">
    <property type="term" value="P:positive regulation of sodium ion export across plasma membrane"/>
    <property type="evidence" value="ECO:0000318"/>
    <property type="project" value="GO_Central"/>
</dbReference>
<dbReference type="GO" id="GO:0016020">
    <property type="term" value="C:membrane"/>
    <property type="evidence" value="ECO:0007669"/>
    <property type="project" value="UniProtKB-SubCell"/>
</dbReference>
<name>A0A3B3IKG0_ORYLA</name>
<dbReference type="GeneTree" id="ENSGT00980000198681"/>
<dbReference type="PANTHER" id="PTHR14132:SF22">
    <property type="entry name" value="FXYD DOMAIN-CONTAINING ION TRANSPORT REGULATOR"/>
    <property type="match status" value="1"/>
</dbReference>
<evidence type="ECO:0000256" key="1">
    <source>
        <dbReference type="ARBA" id="ARBA00004167"/>
    </source>
</evidence>
<keyword evidence="5 8" id="KW-1133">Transmembrane helix</keyword>
<dbReference type="Proteomes" id="UP000001038">
    <property type="component" value="Chromosome 16"/>
</dbReference>
<dbReference type="GO" id="GO:0006811">
    <property type="term" value="P:monoatomic ion transport"/>
    <property type="evidence" value="ECO:0007669"/>
    <property type="project" value="UniProtKB-KW"/>
</dbReference>
<evidence type="ECO:0000313" key="9">
    <source>
        <dbReference type="Ensembl" id="ENSORLP00000044535.1"/>
    </source>
</evidence>
<accession>A0A3B3IKG0</accession>
<evidence type="ECO:0000313" key="10">
    <source>
        <dbReference type="Proteomes" id="UP000001038"/>
    </source>
</evidence>
<keyword evidence="6 8" id="KW-0406">Ion transport</keyword>
<dbReference type="InParanoid" id="A0A3B3IKG0"/>
<dbReference type="STRING" id="8090.ENSORLP00000044535"/>
<reference evidence="9 10" key="1">
    <citation type="journal article" date="2007" name="Nature">
        <title>The medaka draft genome and insights into vertebrate genome evolution.</title>
        <authorList>
            <person name="Kasahara M."/>
            <person name="Naruse K."/>
            <person name="Sasaki S."/>
            <person name="Nakatani Y."/>
            <person name="Qu W."/>
            <person name="Ahsan B."/>
            <person name="Yamada T."/>
            <person name="Nagayasu Y."/>
            <person name="Doi K."/>
            <person name="Kasai Y."/>
            <person name="Jindo T."/>
            <person name="Kobayashi D."/>
            <person name="Shimada A."/>
            <person name="Toyoda A."/>
            <person name="Kuroki Y."/>
            <person name="Fujiyama A."/>
            <person name="Sasaki T."/>
            <person name="Shimizu A."/>
            <person name="Asakawa S."/>
            <person name="Shimizu N."/>
            <person name="Hashimoto S."/>
            <person name="Yang J."/>
            <person name="Lee Y."/>
            <person name="Matsushima K."/>
            <person name="Sugano S."/>
            <person name="Sakaizumi M."/>
            <person name="Narita T."/>
            <person name="Ohishi K."/>
            <person name="Haga S."/>
            <person name="Ohta F."/>
            <person name="Nomoto H."/>
            <person name="Nogata K."/>
            <person name="Morishita T."/>
            <person name="Endo T."/>
            <person name="Shin-I T."/>
            <person name="Takeda H."/>
            <person name="Morishita S."/>
            <person name="Kohara Y."/>
        </authorList>
    </citation>
    <scope>NUCLEOTIDE SEQUENCE [LARGE SCALE GENOMIC DNA]</scope>
    <source>
        <strain evidence="9 10">Hd-rR</strain>
    </source>
</reference>
<reference evidence="9" key="3">
    <citation type="submission" date="2025-09" db="UniProtKB">
        <authorList>
            <consortium name="Ensembl"/>
        </authorList>
    </citation>
    <scope>IDENTIFICATION</scope>
    <source>
        <strain evidence="9">Hd-rR</strain>
    </source>
</reference>
<gene>
    <name evidence="9" type="primary">LOC101174129</name>
</gene>
<evidence type="ECO:0000256" key="8">
    <source>
        <dbReference type="RuleBase" id="RU364131"/>
    </source>
</evidence>
<comment type="similarity">
    <text evidence="2 8">Belongs to the FXYD family.</text>
</comment>
<dbReference type="AlphaFoldDB" id="A0A3B3IKG0"/>
<reference evidence="9" key="2">
    <citation type="submission" date="2025-08" db="UniProtKB">
        <authorList>
            <consortium name="Ensembl"/>
        </authorList>
    </citation>
    <scope>IDENTIFICATION</scope>
    <source>
        <strain evidence="9">Hd-rR</strain>
    </source>
</reference>
<dbReference type="CDD" id="cd20325">
    <property type="entry name" value="FXYD7"/>
    <property type="match status" value="1"/>
</dbReference>
<comment type="subcellular location">
    <subcellularLocation>
        <location evidence="1">Membrane</location>
        <topology evidence="1">Single-pass membrane protein</topology>
    </subcellularLocation>
</comment>
<dbReference type="GO" id="GO:0017080">
    <property type="term" value="F:sodium channel regulator activity"/>
    <property type="evidence" value="ECO:0000318"/>
    <property type="project" value="GO_Central"/>
</dbReference>
<keyword evidence="4 8" id="KW-0812">Transmembrane</keyword>
<dbReference type="InterPro" id="IPR047284">
    <property type="entry name" value="FXYD7"/>
</dbReference>
<evidence type="ECO:0000256" key="4">
    <source>
        <dbReference type="ARBA" id="ARBA00022692"/>
    </source>
</evidence>
<evidence type="ECO:0000256" key="3">
    <source>
        <dbReference type="ARBA" id="ARBA00022448"/>
    </source>
</evidence>
<proteinExistence type="inferred from homology"/>
<evidence type="ECO:0000256" key="6">
    <source>
        <dbReference type="ARBA" id="ARBA00023065"/>
    </source>
</evidence>
<sequence>MATTEIMFPDQSDFEYDYETLRTTGVTLAVVLFVAGIFIALSKKIARCVKPSSKSNSNGTQIPKTEGTFFFQVKCLNLHPFCFFNFNFFLILFQFPLQLYENHNASLKEERCIRRVYTTNYAPAALWQFFHRLILVGRLDYLSPETFILS</sequence>
<evidence type="ECO:0000256" key="5">
    <source>
        <dbReference type="ARBA" id="ARBA00022989"/>
    </source>
</evidence>
<dbReference type="PANTHER" id="PTHR14132">
    <property type="entry name" value="SODIUM/POTASSIUM-TRANSPORTING ATPASE SUBUNIT GAMMA"/>
    <property type="match status" value="1"/>
</dbReference>
<evidence type="ECO:0000256" key="7">
    <source>
        <dbReference type="ARBA" id="ARBA00023136"/>
    </source>
</evidence>
<dbReference type="Pfam" id="PF02038">
    <property type="entry name" value="ATP1G1_PLM_MAT8"/>
    <property type="match status" value="1"/>
</dbReference>